<dbReference type="EMBL" id="AJWJ01000013">
    <property type="protein sequence ID" value="KAF2078011.1"/>
    <property type="molecule type" value="Genomic_DNA"/>
</dbReference>
<protein>
    <recommendedName>
        <fullName evidence="2">Thioredoxin domain-containing protein</fullName>
    </recommendedName>
</protein>
<dbReference type="Gene3D" id="3.40.30.10">
    <property type="entry name" value="Glutaredoxin"/>
    <property type="match status" value="1"/>
</dbReference>
<feature type="chain" id="PRO_5035226324" description="Thioredoxin domain-containing protein" evidence="1">
    <location>
        <begin position="22"/>
        <end position="150"/>
    </location>
</feature>
<dbReference type="InterPro" id="IPR013766">
    <property type="entry name" value="Thioredoxin_domain"/>
</dbReference>
<keyword evidence="1" id="KW-0732">Signal</keyword>
<feature type="domain" description="Thioredoxin" evidence="2">
    <location>
        <begin position="49"/>
        <end position="121"/>
    </location>
</feature>
<dbReference type="SUPFAM" id="SSF52833">
    <property type="entry name" value="Thioredoxin-like"/>
    <property type="match status" value="1"/>
</dbReference>
<dbReference type="InterPro" id="IPR036249">
    <property type="entry name" value="Thioredoxin-like_sf"/>
</dbReference>
<comment type="caution">
    <text evidence="3">The sequence shown here is derived from an EMBL/GenBank/DDBJ whole genome shotgun (WGS) entry which is preliminary data.</text>
</comment>
<accession>A0A8J4QAK4</accession>
<dbReference type="CDD" id="cd02947">
    <property type="entry name" value="TRX_family"/>
    <property type="match status" value="1"/>
</dbReference>
<name>A0A8J4QAK4_9MYCE</name>
<feature type="signal peptide" evidence="1">
    <location>
        <begin position="1"/>
        <end position="21"/>
    </location>
</feature>
<dbReference type="Proteomes" id="UP000695562">
    <property type="component" value="Unassembled WGS sequence"/>
</dbReference>
<sequence>MFKSLLFFSLFICLFFQISQATTVNVPSATGWPLLLNSTFLATKYDRSDNKLIVIYFTKDDCPPCDVISPLLGPWLTDTQYSGVEFYEVNVSHFLNIPSDYEVSEVSSLPSMKFYKNYEATEDGYIKFLWKSSAPLLMYQDASTFLNANK</sequence>
<evidence type="ECO:0000313" key="3">
    <source>
        <dbReference type="EMBL" id="KAF2078011.1"/>
    </source>
</evidence>
<keyword evidence="4" id="KW-1185">Reference proteome</keyword>
<dbReference type="OrthoDB" id="2121326at2759"/>
<evidence type="ECO:0000256" key="1">
    <source>
        <dbReference type="SAM" id="SignalP"/>
    </source>
</evidence>
<gene>
    <name evidence="3" type="ORF">CYY_000649</name>
</gene>
<dbReference type="AlphaFoldDB" id="A0A8J4QAK4"/>
<organism evidence="3 4">
    <name type="scientific">Polysphondylium violaceum</name>
    <dbReference type="NCBI Taxonomy" id="133409"/>
    <lineage>
        <taxon>Eukaryota</taxon>
        <taxon>Amoebozoa</taxon>
        <taxon>Evosea</taxon>
        <taxon>Eumycetozoa</taxon>
        <taxon>Dictyostelia</taxon>
        <taxon>Dictyosteliales</taxon>
        <taxon>Dictyosteliaceae</taxon>
        <taxon>Polysphondylium</taxon>
    </lineage>
</organism>
<reference evidence="3" key="1">
    <citation type="submission" date="2020-01" db="EMBL/GenBank/DDBJ databases">
        <title>Development of genomics and gene disruption for Polysphondylium violaceum indicates a role for the polyketide synthase stlB in stalk morphogenesis.</title>
        <authorList>
            <person name="Narita B."/>
            <person name="Kawabe Y."/>
            <person name="Kin K."/>
            <person name="Saito T."/>
            <person name="Gibbs R."/>
            <person name="Kuspa A."/>
            <person name="Muzny D."/>
            <person name="Queller D."/>
            <person name="Richards S."/>
            <person name="Strassman J."/>
            <person name="Sucgang R."/>
            <person name="Worley K."/>
            <person name="Schaap P."/>
        </authorList>
    </citation>
    <scope>NUCLEOTIDE SEQUENCE</scope>
    <source>
        <strain evidence="3">QSvi11</strain>
    </source>
</reference>
<evidence type="ECO:0000313" key="4">
    <source>
        <dbReference type="Proteomes" id="UP000695562"/>
    </source>
</evidence>
<proteinExistence type="predicted"/>
<evidence type="ECO:0000259" key="2">
    <source>
        <dbReference type="Pfam" id="PF00085"/>
    </source>
</evidence>
<dbReference type="Pfam" id="PF00085">
    <property type="entry name" value="Thioredoxin"/>
    <property type="match status" value="1"/>
</dbReference>